<dbReference type="SMART" id="SM00419">
    <property type="entry name" value="HTH_CRP"/>
    <property type="match status" value="1"/>
</dbReference>
<gene>
    <name evidence="6" type="ORF">EDC65_5211</name>
</gene>
<protein>
    <submittedName>
        <fullName evidence="6">CRP/FNR family transcriptional regulator/CRP/FNR family nitrogen fixation transcriptional regulator</fullName>
    </submittedName>
</protein>
<accession>A0A3N1KLY1</accession>
<reference evidence="6 7" key="1">
    <citation type="submission" date="2018-11" db="EMBL/GenBank/DDBJ databases">
        <title>Genomic Encyclopedia of Type Strains, Phase IV (KMG-IV): sequencing the most valuable type-strain genomes for metagenomic binning, comparative biology and taxonomic classification.</title>
        <authorList>
            <person name="Goeker M."/>
        </authorList>
    </citation>
    <scope>NUCLEOTIDE SEQUENCE [LARGE SCALE GENOMIC DNA]</scope>
    <source>
        <strain evidence="6 7">DSM 5900</strain>
    </source>
</reference>
<dbReference type="GO" id="GO:0003677">
    <property type="term" value="F:DNA binding"/>
    <property type="evidence" value="ECO:0007669"/>
    <property type="project" value="UniProtKB-KW"/>
</dbReference>
<dbReference type="SUPFAM" id="SSF46785">
    <property type="entry name" value="Winged helix' DNA-binding domain"/>
    <property type="match status" value="1"/>
</dbReference>
<keyword evidence="3" id="KW-0804">Transcription</keyword>
<organism evidence="6 7">
    <name type="scientific">Stella humosa</name>
    <dbReference type="NCBI Taxonomy" id="94"/>
    <lineage>
        <taxon>Bacteria</taxon>
        <taxon>Pseudomonadati</taxon>
        <taxon>Pseudomonadota</taxon>
        <taxon>Alphaproteobacteria</taxon>
        <taxon>Rhodospirillales</taxon>
        <taxon>Stellaceae</taxon>
        <taxon>Stella</taxon>
    </lineage>
</organism>
<dbReference type="PANTHER" id="PTHR24567">
    <property type="entry name" value="CRP FAMILY TRANSCRIPTIONAL REGULATORY PROTEIN"/>
    <property type="match status" value="1"/>
</dbReference>
<dbReference type="InterPro" id="IPR036390">
    <property type="entry name" value="WH_DNA-bd_sf"/>
</dbReference>
<evidence type="ECO:0000259" key="4">
    <source>
        <dbReference type="PROSITE" id="PS50042"/>
    </source>
</evidence>
<dbReference type="InterPro" id="IPR014710">
    <property type="entry name" value="RmlC-like_jellyroll"/>
</dbReference>
<dbReference type="GO" id="GO:0005829">
    <property type="term" value="C:cytosol"/>
    <property type="evidence" value="ECO:0007669"/>
    <property type="project" value="TreeGrafter"/>
</dbReference>
<evidence type="ECO:0000313" key="7">
    <source>
        <dbReference type="Proteomes" id="UP000278222"/>
    </source>
</evidence>
<dbReference type="AlphaFoldDB" id="A0A3N1KLY1"/>
<dbReference type="SMART" id="SM00100">
    <property type="entry name" value="cNMP"/>
    <property type="match status" value="1"/>
</dbReference>
<evidence type="ECO:0000256" key="1">
    <source>
        <dbReference type="ARBA" id="ARBA00023015"/>
    </source>
</evidence>
<evidence type="ECO:0000259" key="5">
    <source>
        <dbReference type="PROSITE" id="PS51063"/>
    </source>
</evidence>
<dbReference type="PROSITE" id="PS51063">
    <property type="entry name" value="HTH_CRP_2"/>
    <property type="match status" value="1"/>
</dbReference>
<dbReference type="RefSeq" id="WP_123695157.1">
    <property type="nucleotide sequence ID" value="NZ_AP019700.1"/>
</dbReference>
<name>A0A3N1KLY1_9PROT</name>
<dbReference type="GO" id="GO:0003700">
    <property type="term" value="F:DNA-binding transcription factor activity"/>
    <property type="evidence" value="ECO:0007669"/>
    <property type="project" value="TreeGrafter"/>
</dbReference>
<dbReference type="InterPro" id="IPR050397">
    <property type="entry name" value="Env_Response_Regulators"/>
</dbReference>
<dbReference type="InterPro" id="IPR036388">
    <property type="entry name" value="WH-like_DNA-bd_sf"/>
</dbReference>
<comment type="caution">
    <text evidence="6">The sequence shown here is derived from an EMBL/GenBank/DDBJ whole genome shotgun (WGS) entry which is preliminary data.</text>
</comment>
<dbReference type="CDD" id="cd00038">
    <property type="entry name" value="CAP_ED"/>
    <property type="match status" value="1"/>
</dbReference>
<dbReference type="OrthoDB" id="7584044at2"/>
<dbReference type="SUPFAM" id="SSF51206">
    <property type="entry name" value="cAMP-binding domain-like"/>
    <property type="match status" value="1"/>
</dbReference>
<dbReference type="PANTHER" id="PTHR24567:SF75">
    <property type="entry name" value="FUMARATE AND NITRATE REDUCTION REGULATORY PROTEIN"/>
    <property type="match status" value="1"/>
</dbReference>
<evidence type="ECO:0000256" key="2">
    <source>
        <dbReference type="ARBA" id="ARBA00023125"/>
    </source>
</evidence>
<dbReference type="InterPro" id="IPR018490">
    <property type="entry name" value="cNMP-bd_dom_sf"/>
</dbReference>
<dbReference type="Gene3D" id="1.10.10.10">
    <property type="entry name" value="Winged helix-like DNA-binding domain superfamily/Winged helix DNA-binding domain"/>
    <property type="match status" value="1"/>
</dbReference>
<dbReference type="EMBL" id="RJKX01000018">
    <property type="protein sequence ID" value="ROP81354.1"/>
    <property type="molecule type" value="Genomic_DNA"/>
</dbReference>
<feature type="domain" description="HTH crp-type" evidence="5">
    <location>
        <begin position="157"/>
        <end position="228"/>
    </location>
</feature>
<keyword evidence="1" id="KW-0805">Transcription regulation</keyword>
<keyword evidence="2" id="KW-0238">DNA-binding</keyword>
<dbReference type="CDD" id="cd00092">
    <property type="entry name" value="HTH_CRP"/>
    <property type="match status" value="1"/>
</dbReference>
<proteinExistence type="predicted"/>
<dbReference type="PROSITE" id="PS50042">
    <property type="entry name" value="CNMP_BINDING_3"/>
    <property type="match status" value="1"/>
</dbReference>
<sequence>MQSLAIATGAHPIEPSAFRNLPPSRGPRPAPQDVLRGLQPIAVVTPCEAGHAIFREGDPATHWYQVATGALRSCKLLADGRRQIGEFLLPGDVFGFEVGDAHTLDVEALGHASVTRFSRGRIRLLLETRPELAARLPQLAFETTARAHARLLVLARQTAQERVVGFVLEMARRLAVGGSDFVLPMNRNDIADYLCLTIETVCRVIADLKRDGLIQATSAQHIAILDRAALERLAVA</sequence>
<dbReference type="InterPro" id="IPR012318">
    <property type="entry name" value="HTH_CRP"/>
</dbReference>
<keyword evidence="7" id="KW-1185">Reference proteome</keyword>
<dbReference type="Pfam" id="PF13545">
    <property type="entry name" value="HTH_Crp_2"/>
    <property type="match status" value="1"/>
</dbReference>
<dbReference type="Proteomes" id="UP000278222">
    <property type="component" value="Unassembled WGS sequence"/>
</dbReference>
<dbReference type="PRINTS" id="PR00034">
    <property type="entry name" value="HTHCRP"/>
</dbReference>
<evidence type="ECO:0000256" key="3">
    <source>
        <dbReference type="ARBA" id="ARBA00023163"/>
    </source>
</evidence>
<dbReference type="Gene3D" id="2.60.120.10">
    <property type="entry name" value="Jelly Rolls"/>
    <property type="match status" value="1"/>
</dbReference>
<dbReference type="InterPro" id="IPR000595">
    <property type="entry name" value="cNMP-bd_dom"/>
</dbReference>
<feature type="domain" description="Cyclic nucleotide-binding" evidence="4">
    <location>
        <begin position="33"/>
        <end position="95"/>
    </location>
</feature>
<evidence type="ECO:0000313" key="6">
    <source>
        <dbReference type="EMBL" id="ROP81354.1"/>
    </source>
</evidence>
<dbReference type="Pfam" id="PF00027">
    <property type="entry name" value="cNMP_binding"/>
    <property type="match status" value="1"/>
</dbReference>